<evidence type="ECO:0000313" key="3">
    <source>
        <dbReference type="EMBL" id="PKR80858.1"/>
    </source>
</evidence>
<feature type="chain" id="PRO_5014177839" description="Secreted protein" evidence="2">
    <location>
        <begin position="26"/>
        <end position="145"/>
    </location>
</feature>
<evidence type="ECO:0008006" key="5">
    <source>
        <dbReference type="Google" id="ProtNLM"/>
    </source>
</evidence>
<dbReference type="RefSeq" id="WP_101334240.1">
    <property type="nucleotide sequence ID" value="NZ_PJNI01000007.1"/>
</dbReference>
<protein>
    <recommendedName>
        <fullName evidence="5">Secreted protein</fullName>
    </recommendedName>
</protein>
<dbReference type="EMBL" id="PJNI01000007">
    <property type="protein sequence ID" value="PKR80858.1"/>
    <property type="molecule type" value="Genomic_DNA"/>
</dbReference>
<feature type="signal peptide" evidence="2">
    <location>
        <begin position="1"/>
        <end position="25"/>
    </location>
</feature>
<sequence length="145" mass="15366">MFKQLFRKSPLLVCAGALFVFTSCGGEEPVQESEEANTEETSTEKINVESDDASTEIATETPEEKPSLNTPVQMNNPSSADVKINPPHGEPGHDCAVKVGDPLPSANTTISTELNQPSMDGSVKLNPPHGQPGHDCAVKVGEPLN</sequence>
<feature type="compositionally biased region" description="Polar residues" evidence="1">
    <location>
        <begin position="105"/>
        <end position="119"/>
    </location>
</feature>
<name>A0A2I0R2P7_9FLAO</name>
<dbReference type="AlphaFoldDB" id="A0A2I0R2P7"/>
<dbReference type="OrthoDB" id="678557at2"/>
<accession>A0A2I0R2P7</accession>
<keyword evidence="2" id="KW-0732">Signal</keyword>
<proteinExistence type="predicted"/>
<organism evidence="3 4">
    <name type="scientific">Brumimicrobium salinarum</name>
    <dbReference type="NCBI Taxonomy" id="2058658"/>
    <lineage>
        <taxon>Bacteria</taxon>
        <taxon>Pseudomonadati</taxon>
        <taxon>Bacteroidota</taxon>
        <taxon>Flavobacteriia</taxon>
        <taxon>Flavobacteriales</taxon>
        <taxon>Crocinitomicaceae</taxon>
        <taxon>Brumimicrobium</taxon>
    </lineage>
</organism>
<feature type="region of interest" description="Disordered" evidence="1">
    <location>
        <begin position="27"/>
        <end position="145"/>
    </location>
</feature>
<feature type="compositionally biased region" description="Acidic residues" evidence="1">
    <location>
        <begin position="29"/>
        <end position="38"/>
    </location>
</feature>
<evidence type="ECO:0000256" key="1">
    <source>
        <dbReference type="SAM" id="MobiDB-lite"/>
    </source>
</evidence>
<evidence type="ECO:0000313" key="4">
    <source>
        <dbReference type="Proteomes" id="UP000236654"/>
    </source>
</evidence>
<dbReference type="Proteomes" id="UP000236654">
    <property type="component" value="Unassembled WGS sequence"/>
</dbReference>
<gene>
    <name evidence="3" type="ORF">CW751_06720</name>
</gene>
<dbReference type="PROSITE" id="PS51257">
    <property type="entry name" value="PROKAR_LIPOPROTEIN"/>
    <property type="match status" value="1"/>
</dbReference>
<evidence type="ECO:0000256" key="2">
    <source>
        <dbReference type="SAM" id="SignalP"/>
    </source>
</evidence>
<keyword evidence="4" id="KW-1185">Reference proteome</keyword>
<feature type="compositionally biased region" description="Polar residues" evidence="1">
    <location>
        <begin position="67"/>
        <end position="79"/>
    </location>
</feature>
<comment type="caution">
    <text evidence="3">The sequence shown here is derived from an EMBL/GenBank/DDBJ whole genome shotgun (WGS) entry which is preliminary data.</text>
</comment>
<reference evidence="3 4" key="1">
    <citation type="submission" date="2017-12" db="EMBL/GenBank/DDBJ databases">
        <title>The draft genome sequence of Brumimicrobium saltpan LHR20.</title>
        <authorList>
            <person name="Do Z.-J."/>
            <person name="Luo H.-R."/>
        </authorList>
    </citation>
    <scope>NUCLEOTIDE SEQUENCE [LARGE SCALE GENOMIC DNA]</scope>
    <source>
        <strain evidence="3 4">LHR20</strain>
    </source>
</reference>